<evidence type="ECO:0000256" key="3">
    <source>
        <dbReference type="ARBA" id="ARBA00023069"/>
    </source>
</evidence>
<evidence type="ECO:0000256" key="6">
    <source>
        <dbReference type="ARBA" id="ARBA00040933"/>
    </source>
</evidence>
<evidence type="ECO:0000256" key="4">
    <source>
        <dbReference type="ARBA" id="ARBA00023273"/>
    </source>
</evidence>
<proteinExistence type="inferred from homology"/>
<protein>
    <recommendedName>
        <fullName evidence="6">Ropporin-1-like protein</fullName>
    </recommendedName>
</protein>
<evidence type="ECO:0000256" key="2">
    <source>
        <dbReference type="ARBA" id="ARBA00022846"/>
    </source>
</evidence>
<keyword evidence="3" id="KW-0969">Cilium</keyword>
<evidence type="ECO:0000313" key="8">
    <source>
        <dbReference type="Proteomes" id="UP001142489"/>
    </source>
</evidence>
<keyword evidence="2" id="KW-0282">Flagellum</keyword>
<dbReference type="EMBL" id="JAPFRF010000003">
    <property type="protein sequence ID" value="KAJ7338404.1"/>
    <property type="molecule type" value="Genomic_DNA"/>
</dbReference>
<comment type="subcellular location">
    <subcellularLocation>
        <location evidence="1">Cell projection</location>
        <location evidence="1">Cilium</location>
        <location evidence="1">Flagellum</location>
    </subcellularLocation>
</comment>
<accession>A0A9Q0Y404</accession>
<evidence type="ECO:0000313" key="7">
    <source>
        <dbReference type="EMBL" id="KAJ7338404.1"/>
    </source>
</evidence>
<evidence type="ECO:0000256" key="5">
    <source>
        <dbReference type="ARBA" id="ARBA00035651"/>
    </source>
</evidence>
<dbReference type="CDD" id="cd23019">
    <property type="entry name" value="DD_ROP"/>
    <property type="match status" value="1"/>
</dbReference>
<dbReference type="OrthoDB" id="10067602at2759"/>
<sequence length="217" mass="24391">MPVPDVMFCAQQIHIPPELPDIMKQFTKAAIRTQPRDVLQWSYGYFSAMSKGEPLPVKERVEMPVATQKNDTGLTPGLLKILHKQLSEKGTVEMSELQKKWKNLCLPMAQLHNLLRLDNFVDGVEWMKFFSLGCSALGGSLLSSMKHACEILTNDPEGGAARIPYDTFAYIYSYLSSLDEEISEESVEAFLKAVKEQVACKEYMVGVADFSSVQKKF</sequence>
<dbReference type="InterPro" id="IPR047844">
    <property type="entry name" value="ROP_DD"/>
</dbReference>
<dbReference type="AlphaFoldDB" id="A0A9Q0Y404"/>
<dbReference type="PANTHER" id="PTHR14952">
    <property type="entry name" value="ROPPORIN-1-LIKE PROTEIN"/>
    <property type="match status" value="1"/>
</dbReference>
<gene>
    <name evidence="7" type="ORF">JRQ81_011931</name>
</gene>
<evidence type="ECO:0000256" key="1">
    <source>
        <dbReference type="ARBA" id="ARBA00004230"/>
    </source>
</evidence>
<dbReference type="GO" id="GO:0031514">
    <property type="term" value="C:motile cilium"/>
    <property type="evidence" value="ECO:0007669"/>
    <property type="project" value="UniProtKB-SubCell"/>
</dbReference>
<reference evidence="7" key="1">
    <citation type="journal article" date="2023" name="DNA Res.">
        <title>Chromosome-level genome assembly of Phrynocephalus forsythii using third-generation DNA sequencing and Hi-C analysis.</title>
        <authorList>
            <person name="Qi Y."/>
            <person name="Zhao W."/>
            <person name="Zhao Y."/>
            <person name="Niu C."/>
            <person name="Cao S."/>
            <person name="Zhang Y."/>
        </authorList>
    </citation>
    <scope>NUCLEOTIDE SEQUENCE</scope>
    <source>
        <tissue evidence="7">Muscle</tissue>
    </source>
</reference>
<comment type="similarity">
    <text evidence="5">Belongs to the ropporin family.</text>
</comment>
<dbReference type="FunFam" id="1.20.890.10:FF:000004">
    <property type="entry name" value="ropporin-1-like protein isoform X2"/>
    <property type="match status" value="1"/>
</dbReference>
<dbReference type="SUPFAM" id="SSF47391">
    <property type="entry name" value="Dimerization-anchoring domain of cAMP-dependent PK regulatory subunit"/>
    <property type="match status" value="1"/>
</dbReference>
<organism evidence="7 8">
    <name type="scientific">Phrynocephalus forsythii</name>
    <dbReference type="NCBI Taxonomy" id="171643"/>
    <lineage>
        <taxon>Eukaryota</taxon>
        <taxon>Metazoa</taxon>
        <taxon>Chordata</taxon>
        <taxon>Craniata</taxon>
        <taxon>Vertebrata</taxon>
        <taxon>Euteleostomi</taxon>
        <taxon>Lepidosauria</taxon>
        <taxon>Squamata</taxon>
        <taxon>Bifurcata</taxon>
        <taxon>Unidentata</taxon>
        <taxon>Episquamata</taxon>
        <taxon>Toxicofera</taxon>
        <taxon>Iguania</taxon>
        <taxon>Acrodonta</taxon>
        <taxon>Agamidae</taxon>
        <taxon>Agaminae</taxon>
        <taxon>Phrynocephalus</taxon>
    </lineage>
</organism>
<name>A0A9Q0Y404_9SAUR</name>
<dbReference type="Proteomes" id="UP001142489">
    <property type="component" value="Unassembled WGS sequence"/>
</dbReference>
<keyword evidence="4" id="KW-0966">Cell projection</keyword>
<keyword evidence="8" id="KW-1185">Reference proteome</keyword>
<dbReference type="PANTHER" id="PTHR14952:SF14">
    <property type="entry name" value="ROPPORIN-1-LIKE PROTEIN"/>
    <property type="match status" value="1"/>
</dbReference>
<comment type="caution">
    <text evidence="7">The sequence shown here is derived from an EMBL/GenBank/DDBJ whole genome shotgun (WGS) entry which is preliminary data.</text>
</comment>
<dbReference type="Gene3D" id="1.20.890.10">
    <property type="entry name" value="cAMP-dependent protein kinase regulatory subunit, dimerization-anchoring domain"/>
    <property type="match status" value="1"/>
</dbReference>